<name>A0ABR2GU66_9EUKA</name>
<evidence type="ECO:0000313" key="2">
    <source>
        <dbReference type="Proteomes" id="UP001470230"/>
    </source>
</evidence>
<protein>
    <submittedName>
        <fullName evidence="1">Uncharacterized protein</fullName>
    </submittedName>
</protein>
<comment type="caution">
    <text evidence="1">The sequence shown here is derived from an EMBL/GenBank/DDBJ whole genome shotgun (WGS) entry which is preliminary data.</text>
</comment>
<sequence>MQSEYPEGKYWTDACSGTYTWNGGTGNNGEIARMGAGSVRFCFHLSGAWHFYNIRRETRRHPRDGNRHPKGQSDQMFYNCRIPSFSFRTGCAQSALLPSRRAR</sequence>
<dbReference type="Proteomes" id="UP001470230">
    <property type="component" value="Unassembled WGS sequence"/>
</dbReference>
<dbReference type="EMBL" id="JAPFFF010000059">
    <property type="protein sequence ID" value="KAK8837416.1"/>
    <property type="molecule type" value="Genomic_DNA"/>
</dbReference>
<accession>A0ABR2GU66</accession>
<evidence type="ECO:0000313" key="1">
    <source>
        <dbReference type="EMBL" id="KAK8837416.1"/>
    </source>
</evidence>
<organism evidence="1 2">
    <name type="scientific">Tritrichomonas musculus</name>
    <dbReference type="NCBI Taxonomy" id="1915356"/>
    <lineage>
        <taxon>Eukaryota</taxon>
        <taxon>Metamonada</taxon>
        <taxon>Parabasalia</taxon>
        <taxon>Tritrichomonadida</taxon>
        <taxon>Tritrichomonadidae</taxon>
        <taxon>Tritrichomonas</taxon>
    </lineage>
</organism>
<proteinExistence type="predicted"/>
<gene>
    <name evidence="1" type="ORF">M9Y10_036411</name>
</gene>
<reference evidence="1 2" key="1">
    <citation type="submission" date="2024-04" db="EMBL/GenBank/DDBJ databases">
        <title>Tritrichomonas musculus Genome.</title>
        <authorList>
            <person name="Alves-Ferreira E."/>
            <person name="Grigg M."/>
            <person name="Lorenzi H."/>
            <person name="Galac M."/>
        </authorList>
    </citation>
    <scope>NUCLEOTIDE SEQUENCE [LARGE SCALE GENOMIC DNA]</scope>
    <source>
        <strain evidence="1 2">EAF2021</strain>
    </source>
</reference>
<keyword evidence="2" id="KW-1185">Reference proteome</keyword>